<comment type="caution">
    <text evidence="3">The sequence shown here is derived from an EMBL/GenBank/DDBJ whole genome shotgun (WGS) entry which is preliminary data.</text>
</comment>
<keyword evidence="4" id="KW-1185">Reference proteome</keyword>
<sequence length="309" mass="33659">MFLSLSVSLWYRCLACIPPQTDPLDGLVWSGRQVGLIVCLLLFRICCRVRRQSGTGKMPSRVVGSSSWAPGSDHTQGLAHHSLPGPRGFLRRGDREVGAAQHLSRKRFSIFDRRHPLRRWTPCPALDVFRCLGSRDADCFLLGGVRCSAVLAAHPSDHRTGERERKGLDLKQRRQTIAGRAAAPLRAVAWHRRGLNSPSVSLPPVVSHGWSLLPSRRLVLGHAAALPPPAMITDLLPTAHAAHVERQNSSPATGLSISFLFPHSSPLDTRAVLFTAVAVDNRPQGASHGSRPRPSGVIRFGSPRGLCKS</sequence>
<organism evidence="3 4">
    <name type="scientific">Plectosphaerella cucumerina</name>
    <dbReference type="NCBI Taxonomy" id="40658"/>
    <lineage>
        <taxon>Eukaryota</taxon>
        <taxon>Fungi</taxon>
        <taxon>Dikarya</taxon>
        <taxon>Ascomycota</taxon>
        <taxon>Pezizomycotina</taxon>
        <taxon>Sordariomycetes</taxon>
        <taxon>Hypocreomycetidae</taxon>
        <taxon>Glomerellales</taxon>
        <taxon>Plectosphaerellaceae</taxon>
        <taxon>Plectosphaerella</taxon>
    </lineage>
</organism>
<name>A0A8K0TGD8_9PEZI</name>
<accession>A0A8K0TGD8</accession>
<evidence type="ECO:0000256" key="1">
    <source>
        <dbReference type="SAM" id="MobiDB-lite"/>
    </source>
</evidence>
<protein>
    <submittedName>
        <fullName evidence="3">Uncharacterized protein</fullName>
    </submittedName>
</protein>
<reference evidence="3" key="1">
    <citation type="journal article" date="2021" name="Nat. Commun.">
        <title>Genetic determinants of endophytism in the Arabidopsis root mycobiome.</title>
        <authorList>
            <person name="Mesny F."/>
            <person name="Miyauchi S."/>
            <person name="Thiergart T."/>
            <person name="Pickel B."/>
            <person name="Atanasova L."/>
            <person name="Karlsson M."/>
            <person name="Huettel B."/>
            <person name="Barry K.W."/>
            <person name="Haridas S."/>
            <person name="Chen C."/>
            <person name="Bauer D."/>
            <person name="Andreopoulos W."/>
            <person name="Pangilinan J."/>
            <person name="LaButti K."/>
            <person name="Riley R."/>
            <person name="Lipzen A."/>
            <person name="Clum A."/>
            <person name="Drula E."/>
            <person name="Henrissat B."/>
            <person name="Kohler A."/>
            <person name="Grigoriev I.V."/>
            <person name="Martin F.M."/>
            <person name="Hacquard S."/>
        </authorList>
    </citation>
    <scope>NUCLEOTIDE SEQUENCE</scope>
    <source>
        <strain evidence="3">MPI-CAGE-AT-0016</strain>
    </source>
</reference>
<proteinExistence type="predicted"/>
<dbReference type="AlphaFoldDB" id="A0A8K0TGD8"/>
<evidence type="ECO:0000256" key="2">
    <source>
        <dbReference type="SAM" id="SignalP"/>
    </source>
</evidence>
<feature type="region of interest" description="Disordered" evidence="1">
    <location>
        <begin position="55"/>
        <end position="86"/>
    </location>
</feature>
<feature type="chain" id="PRO_5035430807" evidence="2">
    <location>
        <begin position="16"/>
        <end position="309"/>
    </location>
</feature>
<dbReference type="Proteomes" id="UP000813385">
    <property type="component" value="Unassembled WGS sequence"/>
</dbReference>
<evidence type="ECO:0000313" key="4">
    <source>
        <dbReference type="Proteomes" id="UP000813385"/>
    </source>
</evidence>
<feature type="compositionally biased region" description="Polar residues" evidence="1">
    <location>
        <begin position="63"/>
        <end position="75"/>
    </location>
</feature>
<keyword evidence="2" id="KW-0732">Signal</keyword>
<feature type="region of interest" description="Disordered" evidence="1">
    <location>
        <begin position="282"/>
        <end position="309"/>
    </location>
</feature>
<feature type="signal peptide" evidence="2">
    <location>
        <begin position="1"/>
        <end position="15"/>
    </location>
</feature>
<evidence type="ECO:0000313" key="3">
    <source>
        <dbReference type="EMBL" id="KAH7362237.1"/>
    </source>
</evidence>
<dbReference type="EMBL" id="JAGPXD010000003">
    <property type="protein sequence ID" value="KAH7362237.1"/>
    <property type="molecule type" value="Genomic_DNA"/>
</dbReference>
<gene>
    <name evidence="3" type="ORF">B0T11DRAFT_82231</name>
</gene>